<proteinExistence type="predicted"/>
<dbReference type="AntiFam" id="ANF00213">
    <property type="entry name" value="Shadow ORF (opposite glyS)"/>
</dbReference>
<sequence>MSDVDEQAAQTRQHGVSVFPHASILGIDHHRFKERIHRLTQGGQARQCFGVVAFGKQRLHGVFRFGDGRVQRELLGIGKQARVDFDIAEVVSLAQQVRHTLVHGGQGIGLRQLAEGLYGLYALVEVQCRTRLQGTYRQVDGNVHAFVFVTRTQAVEYKFQHLLGQAGLLDLGAKLADCKHHGLGQVEVELFVDQDTQHAQGRTAQGIRVFAAGRQHADTEDTDEGVQLVSDGHGRTGQGAWQLSASTARHVLLVQCQGYIVRLAVVEGVVVTGDALHLWELADHFGGQVALGQQASAGCPGSVTANAWGNVGGQLGNAHGLVVDAAEFFLEHHVLQAQVEVFELLLLVLFEEEFGVSQARAYDFLVTGDDLLRVFAFDVGHGDKTRQQLTVHIQQAEILLVVLHGGDQGFLRHVEETLFERAHQRHRPFNQRGHFVEQAWRHDGSAFLQAGQLFGALADQLATLVGIGQHVSATQVGGVVGRRGDAHGFWMVEAVTTGITASLLGEDRAVDDLVTEQHHQPLSWAHELFLARTPAHALGDRQVVQGVFNDGRQQARRWLAGNDLAETQFRAALVDLAQLNATLLGKTKGGLSRIAFSIKRRLTRWAVEVDAAVRLLGFQRGQQHRQATWRGVDFFRSEFQAGAVQAFFDTGQERIGQGVECLGWQLFGAQFNQEILSTHCAASSLANTSSRRSGVAIGKPSLARANR</sequence>
<reference evidence="1 2" key="1">
    <citation type="submission" date="2018-08" db="EMBL/GenBank/DDBJ databases">
        <title>Recombination of ecologically and evolutionarily significant loci maintains genetic cohesion in the Pseudomonas syringae species complex.</title>
        <authorList>
            <person name="Dillon M."/>
            <person name="Thakur S."/>
            <person name="Almeida R.N.D."/>
            <person name="Weir B.S."/>
            <person name="Guttman D.S."/>
        </authorList>
    </citation>
    <scope>NUCLEOTIDE SEQUENCE [LARGE SCALE GENOMIC DNA]</scope>
    <source>
        <strain evidence="1 2">ICMP 11288</strain>
    </source>
</reference>
<comment type="caution">
    <text evidence="1">The sequence shown here is derived from an EMBL/GenBank/DDBJ whole genome shotgun (WGS) entry which is preliminary data.</text>
</comment>
<organism evidence="1 2">
    <name type="scientific">Pseudomonas salomonii</name>
    <dbReference type="NCBI Taxonomy" id="191391"/>
    <lineage>
        <taxon>Bacteria</taxon>
        <taxon>Pseudomonadati</taxon>
        <taxon>Pseudomonadota</taxon>
        <taxon>Gammaproteobacteria</taxon>
        <taxon>Pseudomonadales</taxon>
        <taxon>Pseudomonadaceae</taxon>
        <taxon>Pseudomonas</taxon>
    </lineage>
</organism>
<evidence type="ECO:0000313" key="2">
    <source>
        <dbReference type="Proteomes" id="UP000277179"/>
    </source>
</evidence>
<dbReference type="AlphaFoldDB" id="A0A3M4PUE2"/>
<name>A0A3M4PUE2_9PSED</name>
<dbReference type="EMBL" id="RBRL01000450">
    <property type="protein sequence ID" value="RMQ81812.1"/>
    <property type="molecule type" value="Genomic_DNA"/>
</dbReference>
<gene>
    <name evidence="1" type="ORF">ALP97_05247</name>
</gene>
<accession>A0A3M4PUE2</accession>
<dbReference type="Proteomes" id="UP000277179">
    <property type="component" value="Unassembled WGS sequence"/>
</dbReference>
<evidence type="ECO:0000313" key="1">
    <source>
        <dbReference type="EMBL" id="RMQ81812.1"/>
    </source>
</evidence>
<protein>
    <submittedName>
        <fullName evidence="1">Uncharacterized protein</fullName>
    </submittedName>
</protein>